<keyword evidence="4" id="KW-1185">Reference proteome</keyword>
<evidence type="ECO:0000313" key="3">
    <source>
        <dbReference type="EMBL" id="KAL2653242.1"/>
    </source>
</evidence>
<dbReference type="InterPro" id="IPR019128">
    <property type="entry name" value="Dcc1"/>
</dbReference>
<reference evidence="3 4" key="1">
    <citation type="submission" date="2024-09" db="EMBL/GenBank/DDBJ databases">
        <title>Chromosome-scale assembly of Riccia fluitans.</title>
        <authorList>
            <person name="Paukszto L."/>
            <person name="Sawicki J."/>
            <person name="Karawczyk K."/>
            <person name="Piernik-Szablinska J."/>
            <person name="Szczecinska M."/>
            <person name="Mazdziarz M."/>
        </authorList>
    </citation>
    <scope>NUCLEOTIDE SEQUENCE [LARGE SCALE GENOMIC DNA]</scope>
    <source>
        <strain evidence="3">Rf_01</strain>
        <tissue evidence="3">Aerial parts of the thallus</tissue>
    </source>
</reference>
<dbReference type="PANTHER" id="PTHR13395:SF6">
    <property type="entry name" value="SISTER CHROMATID COHESION PROTEIN DCC1"/>
    <property type="match status" value="1"/>
</dbReference>
<keyword evidence="2" id="KW-0235">DNA replication</keyword>
<evidence type="ECO:0000256" key="1">
    <source>
        <dbReference type="ARBA" id="ARBA00007017"/>
    </source>
</evidence>
<accession>A0ABD1ZQB2</accession>
<sequence length="406" mass="46020">MISALNLDRGQQVSVKYAENFTSEEPYKLLEVDEAILQELLENGLTIKGAREDEAVLCTSEATYAMKFVSTSNTVLLVPPSKAAKRVDDDVAKCDFMEEGEEESKETDVGVVATASGHIELVEVAPNMEKLKALVSERPFRDDEMSVDYEDDEGNEYIGRLYTWDELSASIQASDRQLKEELKKLGAAEIGKYWRTIDPGYMHNLLEILLSTAIQDDWSFKALRESVVLRRLEADGFPPQVVLSCLETFGIRVHPSGEDSSTSHGTASVGEDTPVWALDEGRICGQYAKVLFSAKPKWRMDDFMEEWRVITPSWMTPHIDMLRGEALVEKVGMDTWLDEFSSSLLPTRPDARFSALFRRRSKWEWEDLEPYFRDLKIPGQSLEAMLLKYTRKSQPTPTSTPVYTAR</sequence>
<evidence type="ECO:0000313" key="4">
    <source>
        <dbReference type="Proteomes" id="UP001605036"/>
    </source>
</evidence>
<dbReference type="Pfam" id="PF09724">
    <property type="entry name" value="Dcc1"/>
    <property type="match status" value="1"/>
</dbReference>
<dbReference type="EMBL" id="JBHFFA010000001">
    <property type="protein sequence ID" value="KAL2653242.1"/>
    <property type="molecule type" value="Genomic_DNA"/>
</dbReference>
<dbReference type="AlphaFoldDB" id="A0ABD1ZQB2"/>
<evidence type="ECO:0008006" key="5">
    <source>
        <dbReference type="Google" id="ProtNLM"/>
    </source>
</evidence>
<dbReference type="Proteomes" id="UP001605036">
    <property type="component" value="Unassembled WGS sequence"/>
</dbReference>
<evidence type="ECO:0000256" key="2">
    <source>
        <dbReference type="ARBA" id="ARBA00022705"/>
    </source>
</evidence>
<proteinExistence type="inferred from homology"/>
<comment type="caution">
    <text evidence="3">The sequence shown here is derived from an EMBL/GenBank/DDBJ whole genome shotgun (WGS) entry which is preliminary data.</text>
</comment>
<protein>
    <recommendedName>
        <fullName evidence="5">Sister chromatid cohesion protein DCC1</fullName>
    </recommendedName>
</protein>
<gene>
    <name evidence="3" type="ORF">R1flu_021370</name>
</gene>
<organism evidence="3 4">
    <name type="scientific">Riccia fluitans</name>
    <dbReference type="NCBI Taxonomy" id="41844"/>
    <lineage>
        <taxon>Eukaryota</taxon>
        <taxon>Viridiplantae</taxon>
        <taxon>Streptophyta</taxon>
        <taxon>Embryophyta</taxon>
        <taxon>Marchantiophyta</taxon>
        <taxon>Marchantiopsida</taxon>
        <taxon>Marchantiidae</taxon>
        <taxon>Marchantiales</taxon>
        <taxon>Ricciaceae</taxon>
        <taxon>Riccia</taxon>
    </lineage>
</organism>
<name>A0ABD1ZQB2_9MARC</name>
<dbReference type="PANTHER" id="PTHR13395">
    <property type="entry name" value="SISTER CHROMATID COHESION PROTEIN DCC1-RELATED"/>
    <property type="match status" value="1"/>
</dbReference>
<dbReference type="GO" id="GO:0006260">
    <property type="term" value="P:DNA replication"/>
    <property type="evidence" value="ECO:0007669"/>
    <property type="project" value="UniProtKB-KW"/>
</dbReference>
<comment type="similarity">
    <text evidence="1">Belongs to the DCC1 family.</text>
</comment>